<accession>A0A0M2NPX6</accession>
<name>A0A0M2NPX6_9FIRM</name>
<organism evidence="2 3">
    <name type="scientific">Christensenella hongkongensis</name>
    <dbReference type="NCBI Taxonomy" id="270498"/>
    <lineage>
        <taxon>Bacteria</taxon>
        <taxon>Bacillati</taxon>
        <taxon>Bacillota</taxon>
        <taxon>Clostridia</taxon>
        <taxon>Christensenellales</taxon>
        <taxon>Christensenellaceae</taxon>
        <taxon>Christensenella</taxon>
    </lineage>
</organism>
<evidence type="ECO:0000313" key="2">
    <source>
        <dbReference type="EMBL" id="KKI52457.1"/>
    </source>
</evidence>
<evidence type="ECO:0000256" key="1">
    <source>
        <dbReference type="SAM" id="Phobius"/>
    </source>
</evidence>
<comment type="caution">
    <text evidence="2">The sequence shown here is derived from an EMBL/GenBank/DDBJ whole genome shotgun (WGS) entry which is preliminary data.</text>
</comment>
<dbReference type="AlphaFoldDB" id="A0A0M2NPX6"/>
<reference evidence="2 3" key="1">
    <citation type="submission" date="2015-04" db="EMBL/GenBank/DDBJ databases">
        <title>Draft genome sequence of bacteremic isolate Catabacter hongkongensis type strain HKU16T.</title>
        <authorList>
            <person name="Lau S.K."/>
            <person name="Teng J.L."/>
            <person name="Huang Y."/>
            <person name="Curreem S.O."/>
            <person name="Tsui S.K."/>
            <person name="Woo P.C."/>
        </authorList>
    </citation>
    <scope>NUCLEOTIDE SEQUENCE [LARGE SCALE GENOMIC DNA]</scope>
    <source>
        <strain evidence="2 3">HKU16</strain>
    </source>
</reference>
<dbReference type="RefSeq" id="WP_160295555.1">
    <property type="nucleotide sequence ID" value="NZ_CAUERS010000034.1"/>
</dbReference>
<dbReference type="STRING" id="270498.CHK_0027"/>
<protein>
    <submittedName>
        <fullName evidence="2">Uncharacterized protein</fullName>
    </submittedName>
</protein>
<dbReference type="Proteomes" id="UP000034076">
    <property type="component" value="Unassembled WGS sequence"/>
</dbReference>
<keyword evidence="3" id="KW-1185">Reference proteome</keyword>
<proteinExistence type="predicted"/>
<dbReference type="EMBL" id="LAYJ01000010">
    <property type="protein sequence ID" value="KKI52457.1"/>
    <property type="molecule type" value="Genomic_DNA"/>
</dbReference>
<keyword evidence="1" id="KW-1133">Transmembrane helix</keyword>
<gene>
    <name evidence="2" type="ORF">CHK_0027</name>
</gene>
<sequence>MNSLEIIGMVLLAAITAAGIIIKSVTRRKLKDMDGISEIFLSGSKEKITGKF</sequence>
<evidence type="ECO:0000313" key="3">
    <source>
        <dbReference type="Proteomes" id="UP000034076"/>
    </source>
</evidence>
<feature type="transmembrane region" description="Helical" evidence="1">
    <location>
        <begin position="6"/>
        <end position="25"/>
    </location>
</feature>
<keyword evidence="1" id="KW-0472">Membrane</keyword>
<keyword evidence="1" id="KW-0812">Transmembrane</keyword>